<dbReference type="EnsemblMetazoa" id="AATE005413-RA">
    <property type="protein sequence ID" value="AATE005413-PA.1"/>
    <property type="gene ID" value="AATE005413"/>
</dbReference>
<sequence length="285" mass="32879">MAAIEPKEINHKKGELDEALQFGLARYRRMHYRRRPEPWGRRNERNQSNICMSTAMVKGLEKGLTHTLSPALHFPTVTRLSAQVSMESIARNSTYLNNRFPGSVSMVQLLGHRPSLVRQLLMRRLVVVVVMLLRVLLVDDRLQRKGQLQRQLGRQLVRLRQRVRVVRPHEIQRQQRLRAAGRKVNPLLLLRLPLRNDQLAVLLLVVVLRAGPGAALCARTARLASARRLAQHDRRRLLGLLLQLLAADRLRERLRLLQVLVLVQQRVDGVGERRPEAGRRRQKEG</sequence>
<name>A0A182ITX4_ANOAO</name>
<proteinExistence type="predicted"/>
<evidence type="ECO:0000313" key="1">
    <source>
        <dbReference type="EnsemblMetazoa" id="AATE005413-PA.1"/>
    </source>
</evidence>
<dbReference type="VEuPathDB" id="VectorBase:AATE005413"/>
<accession>A0A182ITX4</accession>
<protein>
    <submittedName>
        <fullName evidence="1">Uncharacterized protein</fullName>
    </submittedName>
</protein>
<organism evidence="1">
    <name type="scientific">Anopheles atroparvus</name>
    <name type="common">European mosquito</name>
    <dbReference type="NCBI Taxonomy" id="41427"/>
    <lineage>
        <taxon>Eukaryota</taxon>
        <taxon>Metazoa</taxon>
        <taxon>Ecdysozoa</taxon>
        <taxon>Arthropoda</taxon>
        <taxon>Hexapoda</taxon>
        <taxon>Insecta</taxon>
        <taxon>Pterygota</taxon>
        <taxon>Neoptera</taxon>
        <taxon>Endopterygota</taxon>
        <taxon>Diptera</taxon>
        <taxon>Nematocera</taxon>
        <taxon>Culicoidea</taxon>
        <taxon>Culicidae</taxon>
        <taxon>Anophelinae</taxon>
        <taxon>Anopheles</taxon>
    </lineage>
</organism>
<reference evidence="1" key="1">
    <citation type="submission" date="2022-08" db="UniProtKB">
        <authorList>
            <consortium name="EnsemblMetazoa"/>
        </authorList>
    </citation>
    <scope>IDENTIFICATION</scope>
    <source>
        <strain evidence="1">EBRO</strain>
    </source>
</reference>
<dbReference type="AlphaFoldDB" id="A0A182ITX4"/>